<sequence length="142" mass="15323">MDPDERATGKDAADAWAGSTDEVPPVADAKAEGDGARERVDPWARLGEEARRLGESLIGADKGEQAPAARLAEEARRLAETLVEQAGAVREQVARRHPEVAAHLAAAGTELASAYRAFVGDRERRWAAKPAESERIRLDDDE</sequence>
<gene>
    <name evidence="2" type="ORF">EHYA_03950</name>
</gene>
<dbReference type="Proteomes" id="UP000286931">
    <property type="component" value="Unassembled WGS sequence"/>
</dbReference>
<proteinExistence type="predicted"/>
<dbReference type="EMBL" id="BIFH01000020">
    <property type="protein sequence ID" value="GCD96265.1"/>
    <property type="molecule type" value="Genomic_DNA"/>
</dbReference>
<evidence type="ECO:0000313" key="3">
    <source>
        <dbReference type="Proteomes" id="UP000286931"/>
    </source>
</evidence>
<keyword evidence="3" id="KW-1185">Reference proteome</keyword>
<name>A0A401YNY6_9ACTN</name>
<feature type="compositionally biased region" description="Basic and acidic residues" evidence="1">
    <location>
        <begin position="29"/>
        <end position="39"/>
    </location>
</feature>
<comment type="caution">
    <text evidence="2">The sequence shown here is derived from an EMBL/GenBank/DDBJ whole genome shotgun (WGS) entry which is preliminary data.</text>
</comment>
<dbReference type="RefSeq" id="WP_126638337.1">
    <property type="nucleotide sequence ID" value="NZ_BIFH01000020.1"/>
</dbReference>
<dbReference type="AlphaFoldDB" id="A0A401YNY6"/>
<feature type="region of interest" description="Disordered" evidence="1">
    <location>
        <begin position="1"/>
        <end position="39"/>
    </location>
</feature>
<feature type="compositionally biased region" description="Basic and acidic residues" evidence="1">
    <location>
        <begin position="1"/>
        <end position="13"/>
    </location>
</feature>
<dbReference type="InterPro" id="IPR035183">
    <property type="entry name" value="DUF5304"/>
</dbReference>
<evidence type="ECO:0000313" key="2">
    <source>
        <dbReference type="EMBL" id="GCD96265.1"/>
    </source>
</evidence>
<accession>A0A401YNY6</accession>
<reference evidence="2 3" key="1">
    <citation type="submission" date="2018-12" db="EMBL/GenBank/DDBJ databases">
        <title>Draft genome sequence of Embleya hyalina NBRC 13850T.</title>
        <authorList>
            <person name="Komaki H."/>
            <person name="Hosoyama A."/>
            <person name="Kimura A."/>
            <person name="Ichikawa N."/>
            <person name="Tamura T."/>
        </authorList>
    </citation>
    <scope>NUCLEOTIDE SEQUENCE [LARGE SCALE GENOMIC DNA]</scope>
    <source>
        <strain evidence="2 3">NBRC 13850</strain>
    </source>
</reference>
<organism evidence="2 3">
    <name type="scientific">Embleya hyalina</name>
    <dbReference type="NCBI Taxonomy" id="516124"/>
    <lineage>
        <taxon>Bacteria</taxon>
        <taxon>Bacillati</taxon>
        <taxon>Actinomycetota</taxon>
        <taxon>Actinomycetes</taxon>
        <taxon>Kitasatosporales</taxon>
        <taxon>Streptomycetaceae</taxon>
        <taxon>Embleya</taxon>
    </lineage>
</organism>
<evidence type="ECO:0000256" key="1">
    <source>
        <dbReference type="SAM" id="MobiDB-lite"/>
    </source>
</evidence>
<protein>
    <submittedName>
        <fullName evidence="2">Uncharacterized protein</fullName>
    </submittedName>
</protein>
<dbReference type="OrthoDB" id="4350765at2"/>
<dbReference type="Pfam" id="PF17230">
    <property type="entry name" value="DUF5304"/>
    <property type="match status" value="1"/>
</dbReference>